<sequence>MSKSDQSKWATLNITDPADLVYSKIKKSMSDFEPNISFDLEKRPAISNLITIYSAFTGKTLDAIVEESIGLNQAQFKQKVIEVAEETLRPIRTEYERLIQDRTHLEDVLRQGSFQAREIAQKNIREIKQIIGFL</sequence>
<protein>
    <submittedName>
        <fullName evidence="8">Tryptophanyl-tRNA synthetase</fullName>
    </submittedName>
</protein>
<evidence type="ECO:0000256" key="2">
    <source>
        <dbReference type="ARBA" id="ARBA00022741"/>
    </source>
</evidence>
<dbReference type="SUPFAM" id="SSF52374">
    <property type="entry name" value="Nucleotidylyl transferase"/>
    <property type="match status" value="1"/>
</dbReference>
<dbReference type="WBParaSite" id="ACRNAN_Path_1568.g6098.t1">
    <property type="protein sequence ID" value="ACRNAN_Path_1568.g6098.t1"/>
    <property type="gene ID" value="ACRNAN_Path_1568.g6098"/>
</dbReference>
<evidence type="ECO:0000256" key="6">
    <source>
        <dbReference type="RuleBase" id="RU363036"/>
    </source>
</evidence>
<keyword evidence="3 6" id="KW-0067">ATP-binding</keyword>
<dbReference type="GO" id="GO:0004830">
    <property type="term" value="F:tryptophan-tRNA ligase activity"/>
    <property type="evidence" value="ECO:0007669"/>
    <property type="project" value="TreeGrafter"/>
</dbReference>
<evidence type="ECO:0000256" key="1">
    <source>
        <dbReference type="ARBA" id="ARBA00022598"/>
    </source>
</evidence>
<dbReference type="GO" id="GO:0005524">
    <property type="term" value="F:ATP binding"/>
    <property type="evidence" value="ECO:0007669"/>
    <property type="project" value="UniProtKB-KW"/>
</dbReference>
<dbReference type="AlphaFoldDB" id="A0A914C264"/>
<dbReference type="Pfam" id="PF00579">
    <property type="entry name" value="tRNA-synt_1b"/>
    <property type="match status" value="1"/>
</dbReference>
<proteinExistence type="inferred from homology"/>
<keyword evidence="2 6" id="KW-0547">Nucleotide-binding</keyword>
<name>A0A914C264_9BILA</name>
<keyword evidence="1 6" id="KW-0436">Ligase</keyword>
<dbReference type="PANTHER" id="PTHR43766:SF1">
    <property type="entry name" value="TRYPTOPHAN--TRNA LIGASE, MITOCHONDRIAL"/>
    <property type="match status" value="1"/>
</dbReference>
<organism evidence="7 8">
    <name type="scientific">Acrobeloides nanus</name>
    <dbReference type="NCBI Taxonomy" id="290746"/>
    <lineage>
        <taxon>Eukaryota</taxon>
        <taxon>Metazoa</taxon>
        <taxon>Ecdysozoa</taxon>
        <taxon>Nematoda</taxon>
        <taxon>Chromadorea</taxon>
        <taxon>Rhabditida</taxon>
        <taxon>Tylenchina</taxon>
        <taxon>Cephalobomorpha</taxon>
        <taxon>Cephaloboidea</taxon>
        <taxon>Cephalobidae</taxon>
        <taxon>Acrobeloides</taxon>
    </lineage>
</organism>
<comment type="similarity">
    <text evidence="6">Belongs to the class-I aminoacyl-tRNA synthetase family.</text>
</comment>
<dbReference type="PANTHER" id="PTHR43766">
    <property type="entry name" value="TRYPTOPHAN--TRNA LIGASE, MITOCHONDRIAL"/>
    <property type="match status" value="1"/>
</dbReference>
<dbReference type="Proteomes" id="UP000887540">
    <property type="component" value="Unplaced"/>
</dbReference>
<dbReference type="GO" id="GO:0005759">
    <property type="term" value="C:mitochondrial matrix"/>
    <property type="evidence" value="ECO:0007669"/>
    <property type="project" value="TreeGrafter"/>
</dbReference>
<evidence type="ECO:0000313" key="7">
    <source>
        <dbReference type="Proteomes" id="UP000887540"/>
    </source>
</evidence>
<evidence type="ECO:0000256" key="5">
    <source>
        <dbReference type="ARBA" id="ARBA00023146"/>
    </source>
</evidence>
<evidence type="ECO:0000313" key="8">
    <source>
        <dbReference type="WBParaSite" id="ACRNAN_Path_1568.g6098.t1"/>
    </source>
</evidence>
<keyword evidence="4 6" id="KW-0648">Protein biosynthesis</keyword>
<dbReference type="InterPro" id="IPR050203">
    <property type="entry name" value="Trp-tRNA_synthetase"/>
</dbReference>
<reference evidence="8" key="1">
    <citation type="submission" date="2022-11" db="UniProtKB">
        <authorList>
            <consortium name="WormBaseParasite"/>
        </authorList>
    </citation>
    <scope>IDENTIFICATION</scope>
</reference>
<dbReference type="InterPro" id="IPR002305">
    <property type="entry name" value="aa-tRNA-synth_Ic"/>
</dbReference>
<dbReference type="GO" id="GO:0070183">
    <property type="term" value="P:mitochondrial tryptophanyl-tRNA aminoacylation"/>
    <property type="evidence" value="ECO:0007669"/>
    <property type="project" value="TreeGrafter"/>
</dbReference>
<keyword evidence="5 6" id="KW-0030">Aminoacyl-tRNA synthetase</keyword>
<accession>A0A914C264</accession>
<evidence type="ECO:0000256" key="4">
    <source>
        <dbReference type="ARBA" id="ARBA00022917"/>
    </source>
</evidence>
<evidence type="ECO:0000256" key="3">
    <source>
        <dbReference type="ARBA" id="ARBA00022840"/>
    </source>
</evidence>
<dbReference type="Gene3D" id="1.10.240.10">
    <property type="entry name" value="Tyrosyl-Transfer RNA Synthetase"/>
    <property type="match status" value="1"/>
</dbReference>
<keyword evidence="7" id="KW-1185">Reference proteome</keyword>